<reference evidence="3 4" key="1">
    <citation type="submission" date="2022-10" db="EMBL/GenBank/DDBJ databases">
        <title>The complete genomes of actinobacterial strains from the NBC collection.</title>
        <authorList>
            <person name="Joergensen T.S."/>
            <person name="Alvarez Arevalo M."/>
            <person name="Sterndorff E.B."/>
            <person name="Faurdal D."/>
            <person name="Vuksanovic O."/>
            <person name="Mourched A.-S."/>
            <person name="Charusanti P."/>
            <person name="Shaw S."/>
            <person name="Blin K."/>
            <person name="Weber T."/>
        </authorList>
    </citation>
    <scope>NUCLEOTIDE SEQUENCE [LARGE SCALE GENOMIC DNA]</scope>
    <source>
        <strain evidence="3 4">NBC_01247</strain>
    </source>
</reference>
<dbReference type="Proteomes" id="UP001432014">
    <property type="component" value="Chromosome"/>
</dbReference>
<protein>
    <recommendedName>
        <fullName evidence="2">PASTA domain-containing protein</fullName>
    </recommendedName>
</protein>
<sequence length="302" mass="31285">MTSTLRAAGQSAPGPGDGDAVRAVYFPLSPPTSRSDRGRQALRGWIEAVAADPGADGQSADPGHRAGAEEAAADRRIRRLTAAAATVLTAATARQWAADQLGDSGASAQLLATARSEVSGFVDGLLASPPACEPVVAPPVGHWLVVGGVLVWVPRVGAPPPAPLQDLGAELSARELAAVGVQFRVVAETLAAGPLREHLAAAADRLAGTDVSRADEDQPGFDVPDVTGFTEEEAVTALGNQGYVPYVHQDYDRNATFGHVIFQRPRGGPQADLVTVVHIHVSLGNPPPSPPRHHEPDVILKS</sequence>
<feature type="region of interest" description="Disordered" evidence="1">
    <location>
        <begin position="52"/>
        <end position="72"/>
    </location>
</feature>
<name>A0ABZ1WJS4_9ACTN</name>
<gene>
    <name evidence="3" type="ORF">OG469_38680</name>
</gene>
<organism evidence="3 4">
    <name type="scientific">Kitasatospora herbaricolor</name>
    <dbReference type="NCBI Taxonomy" id="68217"/>
    <lineage>
        <taxon>Bacteria</taxon>
        <taxon>Bacillati</taxon>
        <taxon>Actinomycetota</taxon>
        <taxon>Actinomycetes</taxon>
        <taxon>Kitasatosporales</taxon>
        <taxon>Streptomycetaceae</taxon>
        <taxon>Kitasatospora</taxon>
    </lineage>
</organism>
<dbReference type="InterPro" id="IPR005543">
    <property type="entry name" value="PASTA_dom"/>
</dbReference>
<feature type="domain" description="PASTA" evidence="2">
    <location>
        <begin position="222"/>
        <end position="268"/>
    </location>
</feature>
<dbReference type="CDD" id="cd06577">
    <property type="entry name" value="PASTA_pknB"/>
    <property type="match status" value="1"/>
</dbReference>
<evidence type="ECO:0000256" key="1">
    <source>
        <dbReference type="SAM" id="MobiDB-lite"/>
    </source>
</evidence>
<evidence type="ECO:0000313" key="4">
    <source>
        <dbReference type="Proteomes" id="UP001432014"/>
    </source>
</evidence>
<dbReference type="Pfam" id="PF03793">
    <property type="entry name" value="PASTA"/>
    <property type="match status" value="1"/>
</dbReference>
<dbReference type="RefSeq" id="WP_329611560.1">
    <property type="nucleotide sequence ID" value="NZ_CP108482.1"/>
</dbReference>
<keyword evidence="4" id="KW-1185">Reference proteome</keyword>
<feature type="compositionally biased region" description="Basic and acidic residues" evidence="1">
    <location>
        <begin position="62"/>
        <end position="72"/>
    </location>
</feature>
<evidence type="ECO:0000259" key="2">
    <source>
        <dbReference type="Pfam" id="PF03793"/>
    </source>
</evidence>
<feature type="region of interest" description="Disordered" evidence="1">
    <location>
        <begin position="1"/>
        <end position="22"/>
    </location>
</feature>
<evidence type="ECO:0000313" key="3">
    <source>
        <dbReference type="EMBL" id="WUS60904.1"/>
    </source>
</evidence>
<dbReference type="EMBL" id="CP108482">
    <property type="protein sequence ID" value="WUS60904.1"/>
    <property type="molecule type" value="Genomic_DNA"/>
</dbReference>
<accession>A0ABZ1WJS4</accession>
<proteinExistence type="predicted"/>
<dbReference type="Gene3D" id="3.30.10.20">
    <property type="match status" value="1"/>
</dbReference>